<dbReference type="CDD" id="cd06127">
    <property type="entry name" value="DEDDh"/>
    <property type="match status" value="1"/>
</dbReference>
<dbReference type="InterPro" id="IPR012337">
    <property type="entry name" value="RNaseH-like_sf"/>
</dbReference>
<sequence length="204" mass="22849">MREIYTVFDLETTGLDPRKDQITEIAAIRTDLIREYGRLDFRITKNSGTKLTPEIVNLTGINESMMRGGIPEELAIPLLACFMSGSIVVAHHAPFDLSFLARYLVEPSSFVCTRALSKLVEPDESASLAAVAERRGIELTRHHRAMADVEATVKVFQLTKAEADALGIRYYNVLINDEERPLTYIPKLAKVIDKTKGEIVSRKQ</sequence>
<dbReference type="RefSeq" id="YP_009210589.1">
    <property type="nucleotide sequence ID" value="NC_028930.1"/>
</dbReference>
<dbReference type="PANTHER" id="PTHR30231:SF37">
    <property type="entry name" value="EXODEOXYRIBONUCLEASE 10"/>
    <property type="match status" value="1"/>
</dbReference>
<name>A0A0N9SJX9_9CAUD</name>
<dbReference type="InterPro" id="IPR036397">
    <property type="entry name" value="RNaseH_sf"/>
</dbReference>
<feature type="domain" description="Exonuclease" evidence="1">
    <location>
        <begin position="4"/>
        <end position="165"/>
    </location>
</feature>
<evidence type="ECO:0000259" key="1">
    <source>
        <dbReference type="SMART" id="SM00479"/>
    </source>
</evidence>
<dbReference type="Pfam" id="PF00929">
    <property type="entry name" value="RNase_T"/>
    <property type="match status" value="1"/>
</dbReference>
<protein>
    <submittedName>
        <fullName evidence="2">DNA polymerase III</fullName>
    </submittedName>
</protein>
<dbReference type="Proteomes" id="UP000204254">
    <property type="component" value="Segment"/>
</dbReference>
<evidence type="ECO:0000313" key="3">
    <source>
        <dbReference type="Proteomes" id="UP000204254"/>
    </source>
</evidence>
<dbReference type="FunFam" id="3.30.420.10:FF:000045">
    <property type="entry name" value="3'-5' exonuclease DinG"/>
    <property type="match status" value="1"/>
</dbReference>
<organism evidence="2 3">
    <name type="scientific">Paenibacillus phage Tripp</name>
    <dbReference type="NCBI Taxonomy" id="1718161"/>
    <lineage>
        <taxon>Viruses</taxon>
        <taxon>Duplodnaviria</taxon>
        <taxon>Heunggongvirae</taxon>
        <taxon>Uroviricota</taxon>
        <taxon>Caudoviricetes</taxon>
        <taxon>Halcyonevirus</taxon>
        <taxon>Halcyonevirus tripp</taxon>
    </lineage>
</organism>
<dbReference type="KEGG" id="vg:26637027"/>
<dbReference type="SUPFAM" id="SSF53098">
    <property type="entry name" value="Ribonuclease H-like"/>
    <property type="match status" value="1"/>
</dbReference>
<dbReference type="EMBL" id="KT755656">
    <property type="protein sequence ID" value="ALH46442.1"/>
    <property type="molecule type" value="Genomic_DNA"/>
</dbReference>
<dbReference type="GO" id="GO:0003676">
    <property type="term" value="F:nucleic acid binding"/>
    <property type="evidence" value="ECO:0007669"/>
    <property type="project" value="InterPro"/>
</dbReference>
<dbReference type="GeneID" id="26637027"/>
<evidence type="ECO:0000313" key="2">
    <source>
        <dbReference type="EMBL" id="ALH46442.1"/>
    </source>
</evidence>
<dbReference type="GO" id="GO:0008408">
    <property type="term" value="F:3'-5' exonuclease activity"/>
    <property type="evidence" value="ECO:0007669"/>
    <property type="project" value="TreeGrafter"/>
</dbReference>
<dbReference type="Gene3D" id="3.30.420.10">
    <property type="entry name" value="Ribonuclease H-like superfamily/Ribonuclease H"/>
    <property type="match status" value="1"/>
</dbReference>
<keyword evidence="3" id="KW-1185">Reference proteome</keyword>
<dbReference type="InterPro" id="IPR013520">
    <property type="entry name" value="Ribonucl_H"/>
</dbReference>
<dbReference type="SMART" id="SM00479">
    <property type="entry name" value="EXOIII"/>
    <property type="match status" value="1"/>
</dbReference>
<dbReference type="OrthoDB" id="10828at10239"/>
<dbReference type="PANTHER" id="PTHR30231">
    <property type="entry name" value="DNA POLYMERASE III SUBUNIT EPSILON"/>
    <property type="match status" value="1"/>
</dbReference>
<gene>
    <name evidence="2" type="ORF">TRIPP_69</name>
</gene>
<reference evidence="2 3" key="1">
    <citation type="journal article" date="2016" name="Genome Announc.">
        <title>Paenibacillus larvae Phage Tripp Genome Has 378-Base-Pair Terminal Repeats.</title>
        <authorList>
            <person name="Abraham J."/>
            <person name="Bousquet A.C."/>
            <person name="Bruff E."/>
            <person name="Carson N."/>
            <person name="Clark A."/>
            <person name="Connell A."/>
            <person name="Davis Z."/>
            <person name="Dums J."/>
            <person name="Everington C."/>
            <person name="Groth A."/>
            <person name="Hawes N."/>
            <person name="McArthur N."/>
            <person name="McKenney C."/>
            <person name="Oufkir A."/>
            <person name="Pearce B."/>
            <person name="Rampal S."/>
            <person name="Rozier H."/>
            <person name="Schaff J."/>
            <person name="Slehria T."/>
            <person name="Carson S."/>
            <person name="Miller E.S."/>
        </authorList>
    </citation>
    <scope>NUCLEOTIDE SEQUENCE [LARGE SCALE GENOMIC DNA]</scope>
</reference>
<proteinExistence type="predicted"/>
<dbReference type="GO" id="GO:0045004">
    <property type="term" value="P:DNA replication proofreading"/>
    <property type="evidence" value="ECO:0007669"/>
    <property type="project" value="TreeGrafter"/>
</dbReference>
<accession>A0A0N9SJX9</accession>